<organism evidence="1">
    <name type="scientific">Lymantria dispar multicapsid nuclear polyhedrosis virus</name>
    <name type="common">LdMNPV</name>
    <dbReference type="NCBI Taxonomy" id="10449"/>
    <lineage>
        <taxon>Viruses</taxon>
        <taxon>Viruses incertae sedis</taxon>
        <taxon>Naldaviricetes</taxon>
        <taxon>Lefavirales</taxon>
        <taxon>Baculoviridae</taxon>
        <taxon>Alphabaculovirus</taxon>
        <taxon>Alphabaculovirus lydisparis</taxon>
    </lineage>
</organism>
<accession>A0A513WW48</accession>
<sequence length="41" mass="4181">MSEPDGRRGAADGAARRLIARTNGLIVGLSRAGRGAGSMVR</sequence>
<evidence type="ECO:0000313" key="1">
    <source>
        <dbReference type="EMBL" id="QDH05852.1"/>
    </source>
</evidence>
<organismHost>
    <name type="scientific">Lepidoptera</name>
    <name type="common">moths &amp; butterflies</name>
    <dbReference type="NCBI Taxonomy" id="7088"/>
</organismHost>
<name>A0A513WW48_NPVLD</name>
<dbReference type="EMBL" id="MK264918">
    <property type="protein sequence ID" value="QDH05852.1"/>
    <property type="molecule type" value="Genomic_DNA"/>
</dbReference>
<proteinExistence type="predicted"/>
<protein>
    <submittedName>
        <fullName evidence="1">ORF7</fullName>
    </submittedName>
</protein>
<reference evidence="1" key="1">
    <citation type="submission" date="2018-12" db="EMBL/GenBank/DDBJ databases">
        <title>The genome sequence and analysis of 3 newly sequenced Lymantria dispar multinucleocapsid nucleopolyhedrovirus strains; H2, J2 and T3 strain.</title>
        <authorList>
            <person name="Gencer D."/>
            <person name="Inan C."/>
            <person name="Nalcacioglu R."/>
            <person name="Yin F."/>
            <person name="Zhu Z."/>
            <person name="Wang J."/>
            <person name="Hu Z."/>
            <person name="Arif B."/>
            <person name="Demirbag Z."/>
            <person name="Demir I."/>
        </authorList>
    </citation>
    <scope>NUCLEOTIDE SEQUENCE</scope>
    <source>
        <strain evidence="1">H2</strain>
    </source>
</reference>